<keyword evidence="4 9" id="KW-0812">Transmembrane</keyword>
<keyword evidence="8 9" id="KW-0472">Membrane</keyword>
<feature type="domain" description="K+ potassium transporter C-terminal" evidence="11">
    <location>
        <begin position="484"/>
        <end position="640"/>
    </location>
</feature>
<feature type="transmembrane region" description="Helical" evidence="9">
    <location>
        <begin position="53"/>
        <end position="75"/>
    </location>
</feature>
<dbReference type="Pfam" id="PF02705">
    <property type="entry name" value="K_trans"/>
    <property type="match status" value="1"/>
</dbReference>
<proteinExistence type="predicted"/>
<dbReference type="InterPro" id="IPR053952">
    <property type="entry name" value="K_trans_C"/>
</dbReference>
<dbReference type="PANTHER" id="PTHR30540:SF83">
    <property type="entry name" value="K+ POTASSIUM TRANSPORTER"/>
    <property type="match status" value="1"/>
</dbReference>
<feature type="transmembrane region" description="Helical" evidence="9">
    <location>
        <begin position="430"/>
        <end position="448"/>
    </location>
</feature>
<evidence type="ECO:0000256" key="9">
    <source>
        <dbReference type="SAM" id="Phobius"/>
    </source>
</evidence>
<evidence type="ECO:0000256" key="3">
    <source>
        <dbReference type="ARBA" id="ARBA00022538"/>
    </source>
</evidence>
<organism evidence="12">
    <name type="scientific">mine drainage metagenome</name>
    <dbReference type="NCBI Taxonomy" id="410659"/>
    <lineage>
        <taxon>unclassified sequences</taxon>
        <taxon>metagenomes</taxon>
        <taxon>ecological metagenomes</taxon>
    </lineage>
</organism>
<dbReference type="InterPro" id="IPR053951">
    <property type="entry name" value="K_trans_N"/>
</dbReference>
<feature type="transmembrane region" description="Helical" evidence="9">
    <location>
        <begin position="220"/>
        <end position="240"/>
    </location>
</feature>
<keyword evidence="5" id="KW-0630">Potassium</keyword>
<keyword evidence="3" id="KW-0633">Potassium transport</keyword>
<evidence type="ECO:0000256" key="6">
    <source>
        <dbReference type="ARBA" id="ARBA00022989"/>
    </source>
</evidence>
<keyword evidence="2" id="KW-0813">Transport</keyword>
<feature type="transmembrane region" description="Helical" evidence="9">
    <location>
        <begin position="12"/>
        <end position="33"/>
    </location>
</feature>
<evidence type="ECO:0000256" key="7">
    <source>
        <dbReference type="ARBA" id="ARBA00023065"/>
    </source>
</evidence>
<feature type="transmembrane region" description="Helical" evidence="9">
    <location>
        <begin position="403"/>
        <end position="424"/>
    </location>
</feature>
<dbReference type="EMBL" id="MLJW01000018">
    <property type="protein sequence ID" value="OIR12079.1"/>
    <property type="molecule type" value="Genomic_DNA"/>
</dbReference>
<gene>
    <name evidence="12" type="primary">kup_6</name>
    <name evidence="12" type="ORF">GALL_63300</name>
</gene>
<sequence length="665" mass="75338">MASQHANSQSSHLTKISIAGLLVTLGIIYGDIGTSPLYVFKSIIGDRIITQELVYGGISCVIWTLTLQTTFKYVFLTLRADNRGEGGIFSLFALVRRYAKWIYIPAIIGAATLLADGIITPPISVSSAIEGLNGVHGLENIIVPGNTLTVGIVIGIISLLFLFQRFGTKVVGFSFGPIMLVWFSMIMVLGLVQIVHNPGILRAFSPHYGIELLTNYPHGFWLLGAVFLCTTGAEALYSDLGHCGRKNIQTSWIFVKAALIFNYMGQGAWLLAQGSDTLGVNVNPFYELMPHWFLLVGVVIATFATIIASQALISGSFTLISEAISMNFWPRVTIKFPTDVKGQIYIPSLNFILWIGCLTTMLYFKKSSQMEAAYGFSIVIAMLMTTSLMYGYMHFVKHWNNMVVFFVMSVFIVVEISFFVANIAKLKQSWMFLLFGAGTLIFIMLVWFRARKITNRYLYFVKMRDYLQALIDLSGDKEVPKYATHLVYLTKADIPGDIEKRIIDSIINRKPKRADVYWFVHIDRADNPYEMEYSVNELSHNKVIRVNFKLGFRVQPRVNLLFKMVMQEMKKNKELEFLNKYENLDQNDFHTDITYVVIETFLSIENELTLREGFIMDSYFAIKRLAQSDQKAFGLDNAVTVTERVPLLISPRSYLPLKRVGQDFR</sequence>
<feature type="transmembrane region" description="Helical" evidence="9">
    <location>
        <begin position="252"/>
        <end position="272"/>
    </location>
</feature>
<feature type="transmembrane region" description="Helical" evidence="9">
    <location>
        <begin position="170"/>
        <end position="195"/>
    </location>
</feature>
<evidence type="ECO:0000256" key="5">
    <source>
        <dbReference type="ARBA" id="ARBA00022958"/>
    </source>
</evidence>
<keyword evidence="6 9" id="KW-1133">Transmembrane helix</keyword>
<dbReference type="Pfam" id="PF22776">
    <property type="entry name" value="K_trans_C"/>
    <property type="match status" value="1"/>
</dbReference>
<evidence type="ECO:0000256" key="8">
    <source>
        <dbReference type="ARBA" id="ARBA00023136"/>
    </source>
</evidence>
<keyword evidence="7" id="KW-0406">Ion transport</keyword>
<comment type="caution">
    <text evidence="12">The sequence shown here is derived from an EMBL/GenBank/DDBJ whole genome shotgun (WGS) entry which is preliminary data.</text>
</comment>
<dbReference type="AlphaFoldDB" id="A0A1J5SUD0"/>
<evidence type="ECO:0000313" key="12">
    <source>
        <dbReference type="EMBL" id="OIR12079.1"/>
    </source>
</evidence>
<evidence type="ECO:0000259" key="10">
    <source>
        <dbReference type="Pfam" id="PF02705"/>
    </source>
</evidence>
<feature type="transmembrane region" description="Helical" evidence="9">
    <location>
        <begin position="101"/>
        <end position="121"/>
    </location>
</feature>
<dbReference type="PANTHER" id="PTHR30540">
    <property type="entry name" value="OSMOTIC STRESS POTASSIUM TRANSPORTER"/>
    <property type="match status" value="1"/>
</dbReference>
<feature type="transmembrane region" description="Helical" evidence="9">
    <location>
        <begin position="344"/>
        <end position="364"/>
    </location>
</feature>
<feature type="transmembrane region" description="Helical" evidence="9">
    <location>
        <begin position="370"/>
        <end position="391"/>
    </location>
</feature>
<evidence type="ECO:0000256" key="2">
    <source>
        <dbReference type="ARBA" id="ARBA00022448"/>
    </source>
</evidence>
<reference evidence="12" key="1">
    <citation type="submission" date="2016-10" db="EMBL/GenBank/DDBJ databases">
        <title>Sequence of Gallionella enrichment culture.</title>
        <authorList>
            <person name="Poehlein A."/>
            <person name="Muehling M."/>
            <person name="Daniel R."/>
        </authorList>
    </citation>
    <scope>NUCLEOTIDE SEQUENCE</scope>
</reference>
<protein>
    <submittedName>
        <fullName evidence="12">Low affinity potassium transport system protein kup</fullName>
    </submittedName>
</protein>
<evidence type="ECO:0000256" key="1">
    <source>
        <dbReference type="ARBA" id="ARBA00004141"/>
    </source>
</evidence>
<accession>A0A1J5SUD0</accession>
<name>A0A1J5SUD0_9ZZZZ</name>
<feature type="transmembrane region" description="Helical" evidence="9">
    <location>
        <begin position="141"/>
        <end position="163"/>
    </location>
</feature>
<comment type="subcellular location">
    <subcellularLocation>
        <location evidence="1">Membrane</location>
        <topology evidence="1">Multi-pass membrane protein</topology>
    </subcellularLocation>
</comment>
<feature type="domain" description="K+ potassium transporter integral membrane" evidence="10">
    <location>
        <begin position="22"/>
        <end position="459"/>
    </location>
</feature>
<feature type="transmembrane region" description="Helical" evidence="9">
    <location>
        <begin position="292"/>
        <end position="324"/>
    </location>
</feature>
<dbReference type="GO" id="GO:0016020">
    <property type="term" value="C:membrane"/>
    <property type="evidence" value="ECO:0007669"/>
    <property type="project" value="UniProtKB-SubCell"/>
</dbReference>
<dbReference type="InterPro" id="IPR003855">
    <property type="entry name" value="K+_transporter"/>
</dbReference>
<evidence type="ECO:0000256" key="4">
    <source>
        <dbReference type="ARBA" id="ARBA00022692"/>
    </source>
</evidence>
<evidence type="ECO:0000259" key="11">
    <source>
        <dbReference type="Pfam" id="PF22776"/>
    </source>
</evidence>
<dbReference type="GO" id="GO:0015079">
    <property type="term" value="F:potassium ion transmembrane transporter activity"/>
    <property type="evidence" value="ECO:0007669"/>
    <property type="project" value="InterPro"/>
</dbReference>